<protein>
    <submittedName>
        <fullName evidence="1">Uncharacterized protein</fullName>
    </submittedName>
</protein>
<evidence type="ECO:0000313" key="2">
    <source>
        <dbReference type="Proteomes" id="UP001476798"/>
    </source>
</evidence>
<proteinExistence type="predicted"/>
<name>A0ABV0PKD6_9TELE</name>
<dbReference type="EMBL" id="JAHRIO010080076">
    <property type="protein sequence ID" value="MEQ2183935.1"/>
    <property type="molecule type" value="Genomic_DNA"/>
</dbReference>
<sequence length="120" mass="13066">MEIKGPLCHASNDSVLLQSRGGSGLKQESKMVEVMVEKCGAYSPGLDKYGKIKLYSIIHSLALTIDFPSSRPLICLSLHPFIVHQCLSIIHHSNILCATPFVNCPSTIYTAICPPLFPPS</sequence>
<organism evidence="1 2">
    <name type="scientific">Goodea atripinnis</name>
    <dbReference type="NCBI Taxonomy" id="208336"/>
    <lineage>
        <taxon>Eukaryota</taxon>
        <taxon>Metazoa</taxon>
        <taxon>Chordata</taxon>
        <taxon>Craniata</taxon>
        <taxon>Vertebrata</taxon>
        <taxon>Euteleostomi</taxon>
        <taxon>Actinopterygii</taxon>
        <taxon>Neopterygii</taxon>
        <taxon>Teleostei</taxon>
        <taxon>Neoteleostei</taxon>
        <taxon>Acanthomorphata</taxon>
        <taxon>Ovalentaria</taxon>
        <taxon>Atherinomorphae</taxon>
        <taxon>Cyprinodontiformes</taxon>
        <taxon>Goodeidae</taxon>
        <taxon>Goodea</taxon>
    </lineage>
</organism>
<gene>
    <name evidence="1" type="ORF">GOODEAATRI_003015</name>
</gene>
<evidence type="ECO:0000313" key="1">
    <source>
        <dbReference type="EMBL" id="MEQ2183935.1"/>
    </source>
</evidence>
<dbReference type="Proteomes" id="UP001476798">
    <property type="component" value="Unassembled WGS sequence"/>
</dbReference>
<accession>A0ABV0PKD6</accession>
<comment type="caution">
    <text evidence="1">The sequence shown here is derived from an EMBL/GenBank/DDBJ whole genome shotgun (WGS) entry which is preliminary data.</text>
</comment>
<keyword evidence="2" id="KW-1185">Reference proteome</keyword>
<reference evidence="1 2" key="1">
    <citation type="submission" date="2021-06" db="EMBL/GenBank/DDBJ databases">
        <authorList>
            <person name="Palmer J.M."/>
        </authorList>
    </citation>
    <scope>NUCLEOTIDE SEQUENCE [LARGE SCALE GENOMIC DNA]</scope>
    <source>
        <strain evidence="1 2">GA_2019</strain>
        <tissue evidence="1">Muscle</tissue>
    </source>
</reference>